<dbReference type="EMBL" id="AFOC01000022">
    <property type="protein sequence ID" value="EGV51904.1"/>
    <property type="molecule type" value="Genomic_DNA"/>
</dbReference>
<dbReference type="InterPro" id="IPR014266">
    <property type="entry name" value="PEP-CTERM_TPR_PrsT"/>
</dbReference>
<feature type="repeat" description="TPR" evidence="3">
    <location>
        <begin position="203"/>
        <end position="236"/>
    </location>
</feature>
<dbReference type="NCBIfam" id="TIGR02917">
    <property type="entry name" value="PEP_TPR_lipo"/>
    <property type="match status" value="1"/>
</dbReference>
<dbReference type="Proteomes" id="UP000004491">
    <property type="component" value="Unassembled WGS sequence"/>
</dbReference>
<dbReference type="RefSeq" id="WP_005960120.1">
    <property type="nucleotide sequence ID" value="NZ_AFOC01000022.1"/>
</dbReference>
<evidence type="ECO:0000256" key="1">
    <source>
        <dbReference type="ARBA" id="ARBA00022737"/>
    </source>
</evidence>
<gene>
    <name evidence="4" type="ORF">Rifp1Sym_av00130</name>
</gene>
<evidence type="ECO:0000256" key="3">
    <source>
        <dbReference type="PROSITE-ProRule" id="PRU00339"/>
    </source>
</evidence>
<keyword evidence="1" id="KW-0677">Repeat</keyword>
<dbReference type="InterPro" id="IPR019734">
    <property type="entry name" value="TPR_rpt"/>
</dbReference>
<dbReference type="SUPFAM" id="SSF48452">
    <property type="entry name" value="TPR-like"/>
    <property type="match status" value="4"/>
</dbReference>
<evidence type="ECO:0000313" key="5">
    <source>
        <dbReference type="Proteomes" id="UP000004491"/>
    </source>
</evidence>
<dbReference type="Pfam" id="PF12895">
    <property type="entry name" value="ANAPC3"/>
    <property type="match status" value="2"/>
</dbReference>
<organism evidence="4 5">
    <name type="scientific">endosymbiont of Riftia pachyptila</name>
    <name type="common">vent Ph05</name>
    <dbReference type="NCBI Taxonomy" id="1048808"/>
    <lineage>
        <taxon>Bacteria</taxon>
        <taxon>Pseudomonadati</taxon>
        <taxon>Pseudomonadota</taxon>
        <taxon>Gammaproteobacteria</taxon>
        <taxon>sulfur-oxidizing symbionts</taxon>
    </lineage>
</organism>
<accession>G2DBU6</accession>
<dbReference type="PANTHER" id="PTHR45586">
    <property type="entry name" value="TPR REPEAT-CONTAINING PROTEIN PA4667"/>
    <property type="match status" value="1"/>
</dbReference>
<dbReference type="Pfam" id="PF14559">
    <property type="entry name" value="TPR_19"/>
    <property type="match status" value="5"/>
</dbReference>
<sequence length="933" mass="103356">MKYKNLMQMRGRPVALAAVVLLVFITGCSGGNETERMAKAGEHLQNDEPAKAIIELKNVLQSNASNDQARVMLADSYLAVGDGKSAEKELKRAAELGVPESDLLSRKAQALLAQHQYDRILEELDPQQISGSDRKYLLVAYAEARLAKGEEAEAASLLEAALGIDPAFPKALVGMARINVMRENLETAVTQCQKAVLQDPGFTEGYLVMGAIHFQRQEFDTAEIAFEKAMESLASSFFSKQHFAAHVSLIQTLLAEKRLEKAATRIAAFRKILPEHPIGAYFSGLHHFMVEEYEAAEGELKQVISASPDHLPTLLLLGSVHFARQNYEQANAYLSQYVNKVPNHLQARKLLGMTRLKLNQHESALEALEPALDNAGGDVEILKLIGNAASRSGDHLSGTRYLEQAVKADPGNSAIREELAKAYLRKGSIDQAIEELETLSDADLPKNRLMLIYAYLRKKEFSEAIKLTDELIAETPNSPMLTTLKGSIHVMQGKRLTGRRQLLQALTFEPGYLPAHFALARFELEGGSLGSAKKRFKKILELDARNVTAMLGLSQIADKQGDQQQAEQWVERAREADQNATLPRYILARHYLKRGERSKANAILGELERINPDNPVFLLLMGNSKMQAGDYAGASHYLSMLVDKNPQSISGYLGLAGAEQRMGRLSSAKHVLEKLLEIQPDNVRGKVMLVSNEIKAGNTQEAEQLAKSLLQNERSRYWGYLLLGDLYLKNGQYEQAELNLSEGLGQFNTFAIAEKLAKTHLLRNNKQKAIDVLMSWKKQHPDDVKGELGLASIYQSSGDNVKAQAMYEEVLQADGNNVIALNNLALLVASSDPQKALNFAERAYNAASGNEAIADTYGWLLFRSGERDKGREIIEEIGKATQNPAILYHYAEILYESGNIEQAIRALNRALDSAALFPERETALKLKQRLMRQ</sequence>
<dbReference type="Gene3D" id="1.25.40.10">
    <property type="entry name" value="Tetratricopeptide repeat domain"/>
    <property type="match status" value="6"/>
</dbReference>
<dbReference type="AlphaFoldDB" id="G2DBU6"/>
<name>G2DBU6_9GAMM</name>
<dbReference type="SMART" id="SM00028">
    <property type="entry name" value="TPR"/>
    <property type="match status" value="14"/>
</dbReference>
<dbReference type="PROSITE" id="PS51257">
    <property type="entry name" value="PROKAR_LIPOPROTEIN"/>
    <property type="match status" value="1"/>
</dbReference>
<dbReference type="InterPro" id="IPR051012">
    <property type="entry name" value="CellSynth/LPSAsmb/PSIAsmb"/>
</dbReference>
<keyword evidence="2 3" id="KW-0802">TPR repeat</keyword>
<keyword evidence="5" id="KW-1185">Reference proteome</keyword>
<evidence type="ECO:0000256" key="2">
    <source>
        <dbReference type="ARBA" id="ARBA00022803"/>
    </source>
</evidence>
<proteinExistence type="predicted"/>
<dbReference type="InterPro" id="IPR011990">
    <property type="entry name" value="TPR-like_helical_dom_sf"/>
</dbReference>
<dbReference type="PROSITE" id="PS50005">
    <property type="entry name" value="TPR"/>
    <property type="match status" value="1"/>
</dbReference>
<reference evidence="4" key="1">
    <citation type="journal article" date="2011" name="ISME J.">
        <title>The endosymbionts of the deep-sea tubeworms Riftia pachyptila and Tevnia jerichonana share an identical physiology as revealed by proteogenomic analyses.</title>
        <authorList>
            <person name="Gardebrecht A."/>
            <person name="Markert S."/>
            <person name="Felbeck H."/>
            <person name="Thuermer A."/>
            <person name="Albrecht D."/>
            <person name="Wollherr A."/>
            <person name="Kabisch J."/>
            <person name="Lehmann R."/>
            <person name="Daniel R."/>
            <person name="Liesegang H."/>
            <person name="Hecker M."/>
            <person name="Sievert S.M."/>
            <person name="Schweder T."/>
        </authorList>
    </citation>
    <scope>NUCLEOTIDE SEQUENCE [LARGE SCALE GENOMIC DNA]</scope>
</reference>
<dbReference type="PANTHER" id="PTHR45586:SF1">
    <property type="entry name" value="LIPOPOLYSACCHARIDE ASSEMBLY PROTEIN B"/>
    <property type="match status" value="1"/>
</dbReference>
<protein>
    <submittedName>
        <fullName evidence="4">TPR repeat-containing protein</fullName>
    </submittedName>
</protein>
<comment type="caution">
    <text evidence="4">The sequence shown here is derived from an EMBL/GenBank/DDBJ whole genome shotgun (WGS) entry which is preliminary data.</text>
</comment>
<evidence type="ECO:0000313" key="4">
    <source>
        <dbReference type="EMBL" id="EGV51904.1"/>
    </source>
</evidence>